<dbReference type="Proteomes" id="UP001558713">
    <property type="component" value="Unassembled WGS sequence"/>
</dbReference>
<accession>A0ABD0ZNC8</accession>
<reference evidence="1 2" key="1">
    <citation type="submission" date="2024-04" db="EMBL/GenBank/DDBJ databases">
        <title>Genome assembly C_amara_ONT_v2.</title>
        <authorList>
            <person name="Yant L."/>
            <person name="Moore C."/>
            <person name="Slenker M."/>
        </authorList>
    </citation>
    <scope>NUCLEOTIDE SEQUENCE [LARGE SCALE GENOMIC DNA]</scope>
    <source>
        <tissue evidence="1">Leaf</tissue>
    </source>
</reference>
<organism evidence="1 2">
    <name type="scientific">Cardamine amara subsp. amara</name>
    <dbReference type="NCBI Taxonomy" id="228776"/>
    <lineage>
        <taxon>Eukaryota</taxon>
        <taxon>Viridiplantae</taxon>
        <taxon>Streptophyta</taxon>
        <taxon>Embryophyta</taxon>
        <taxon>Tracheophyta</taxon>
        <taxon>Spermatophyta</taxon>
        <taxon>Magnoliopsida</taxon>
        <taxon>eudicotyledons</taxon>
        <taxon>Gunneridae</taxon>
        <taxon>Pentapetalae</taxon>
        <taxon>rosids</taxon>
        <taxon>malvids</taxon>
        <taxon>Brassicales</taxon>
        <taxon>Brassicaceae</taxon>
        <taxon>Cardamineae</taxon>
        <taxon>Cardamine</taxon>
    </lineage>
</organism>
<name>A0ABD0ZNC8_CARAN</name>
<protein>
    <submittedName>
        <fullName evidence="1">Disease resistance protein</fullName>
    </submittedName>
</protein>
<dbReference type="SUPFAM" id="SSF52058">
    <property type="entry name" value="L domain-like"/>
    <property type="match status" value="1"/>
</dbReference>
<evidence type="ECO:0000313" key="1">
    <source>
        <dbReference type="EMBL" id="KAL1196151.1"/>
    </source>
</evidence>
<evidence type="ECO:0000313" key="2">
    <source>
        <dbReference type="Proteomes" id="UP001558713"/>
    </source>
</evidence>
<dbReference type="PANTHER" id="PTHR15140">
    <property type="entry name" value="TUBULIN-SPECIFIC CHAPERONE E"/>
    <property type="match status" value="1"/>
</dbReference>
<proteinExistence type="predicted"/>
<sequence>MLYISPLEVKDEEGFVLDCVHLKQLKLWRIYMPRLPDAQHFPSHLTTIFLEGCGLEEDPMPILEKLLQLKEVYLGNKSFSGRKMVCSGGGFPQLQKLYLRGLSEWEEWKVEEGSMPLLHTLSIYDCKKLKELPDGLRFITSLKELYIYVATLEFKEKLSEGGEDFYKVQHIPLLKIYYD</sequence>
<dbReference type="PANTHER" id="PTHR15140:SF37">
    <property type="entry name" value="UBIQUITIN-LIKE DOMAIN-CONTAINING PROTEIN"/>
    <property type="match status" value="1"/>
</dbReference>
<dbReference type="EMBL" id="JBANAX010000710">
    <property type="protein sequence ID" value="KAL1196151.1"/>
    <property type="molecule type" value="Genomic_DNA"/>
</dbReference>
<dbReference type="Gene3D" id="3.80.10.10">
    <property type="entry name" value="Ribonuclease Inhibitor"/>
    <property type="match status" value="1"/>
</dbReference>
<keyword evidence="2" id="KW-1185">Reference proteome</keyword>
<comment type="caution">
    <text evidence="1">The sequence shown here is derived from an EMBL/GenBank/DDBJ whole genome shotgun (WGS) entry which is preliminary data.</text>
</comment>
<gene>
    <name evidence="1" type="ORF">V5N11_026559</name>
</gene>
<dbReference type="AlphaFoldDB" id="A0ABD0ZNC8"/>
<dbReference type="InterPro" id="IPR032675">
    <property type="entry name" value="LRR_dom_sf"/>
</dbReference>